<dbReference type="InterPro" id="IPR023827">
    <property type="entry name" value="Peptidase_S8_Asp-AS"/>
</dbReference>
<evidence type="ECO:0000256" key="3">
    <source>
        <dbReference type="ARBA" id="ARBA00022801"/>
    </source>
</evidence>
<keyword evidence="9" id="KW-1185">Reference proteome</keyword>
<dbReference type="CDD" id="cd00306">
    <property type="entry name" value="Peptidases_S8_S53"/>
    <property type="match status" value="1"/>
</dbReference>
<evidence type="ECO:0000256" key="2">
    <source>
        <dbReference type="ARBA" id="ARBA00022670"/>
    </source>
</evidence>
<dbReference type="InterPro" id="IPR050131">
    <property type="entry name" value="Peptidase_S8_subtilisin-like"/>
</dbReference>
<evidence type="ECO:0000313" key="9">
    <source>
        <dbReference type="Proteomes" id="UP001501842"/>
    </source>
</evidence>
<dbReference type="Pfam" id="PF00082">
    <property type="entry name" value="Peptidase_S8"/>
    <property type="match status" value="1"/>
</dbReference>
<dbReference type="InterPro" id="IPR015500">
    <property type="entry name" value="Peptidase_S8_subtilisin-rel"/>
</dbReference>
<comment type="caution">
    <text evidence="8">The sequence shown here is derived from an EMBL/GenBank/DDBJ whole genome shotgun (WGS) entry which is preliminary data.</text>
</comment>
<dbReference type="InterPro" id="IPR036852">
    <property type="entry name" value="Peptidase_S8/S53_dom_sf"/>
</dbReference>
<accession>A0ABN3UDV2</accession>
<feature type="active site" description="Charge relay system" evidence="5">
    <location>
        <position position="170"/>
    </location>
</feature>
<proteinExistence type="inferred from homology"/>
<dbReference type="PROSITE" id="PS00136">
    <property type="entry name" value="SUBTILASE_ASP"/>
    <property type="match status" value="1"/>
</dbReference>
<evidence type="ECO:0000256" key="5">
    <source>
        <dbReference type="PROSITE-ProRule" id="PRU01240"/>
    </source>
</evidence>
<evidence type="ECO:0000256" key="1">
    <source>
        <dbReference type="ARBA" id="ARBA00011073"/>
    </source>
</evidence>
<dbReference type="SUPFAM" id="SSF52743">
    <property type="entry name" value="Subtilisin-like"/>
    <property type="match status" value="1"/>
</dbReference>
<dbReference type="EMBL" id="BAAATZ010000018">
    <property type="protein sequence ID" value="GAA2730503.1"/>
    <property type="molecule type" value="Genomic_DNA"/>
</dbReference>
<feature type="active site" description="Charge relay system" evidence="5">
    <location>
        <position position="318"/>
    </location>
</feature>
<feature type="active site" description="Charge relay system" evidence="5">
    <location>
        <position position="130"/>
    </location>
</feature>
<dbReference type="PANTHER" id="PTHR43806">
    <property type="entry name" value="PEPTIDASE S8"/>
    <property type="match status" value="1"/>
</dbReference>
<feature type="domain" description="Peptidase S8/S53" evidence="7">
    <location>
        <begin position="122"/>
        <end position="330"/>
    </location>
</feature>
<sequence>MPDPGARLQRLLSRHEDARLVEPGTLLRRDQLLVADRDLPRVEELLRHWWRSREAGPGVTRLRLAPSAGVDVCEVSLLARARGLSAGPNHLVHGQPMWWAGPADRPRPARAVLLPRRGPVRREVTVAVLDTGLDPHPWYSASDWFAGQRASVGEMLDADLDYALDAQAGHGTFVAGVVLRHAPSARILARRVIGGDGVGDELTLIRALRGLGRVDLVNISLGCHTFDDRPSPLVEEAVNALGPDTVVVACAGNTAADRPFWPAALPGVIAVAALDGEERAWFSNHGPWVDACAPGVAVHSSFVRFGEFDGYARWSGTSFAAPAVTGAIAVRAAAGEDNAGAAEAVLASGPVRPGLGTIIAI</sequence>
<dbReference type="PRINTS" id="PR00723">
    <property type="entry name" value="SUBTILISIN"/>
</dbReference>
<comment type="similarity">
    <text evidence="1 5 6">Belongs to the peptidase S8 family.</text>
</comment>
<organism evidence="8 9">
    <name type="scientific">Actinocorallia aurantiaca</name>
    <dbReference type="NCBI Taxonomy" id="46204"/>
    <lineage>
        <taxon>Bacteria</taxon>
        <taxon>Bacillati</taxon>
        <taxon>Actinomycetota</taxon>
        <taxon>Actinomycetes</taxon>
        <taxon>Streptosporangiales</taxon>
        <taxon>Thermomonosporaceae</taxon>
        <taxon>Actinocorallia</taxon>
    </lineage>
</organism>
<reference evidence="8 9" key="1">
    <citation type="journal article" date="2019" name="Int. J. Syst. Evol. Microbiol.">
        <title>The Global Catalogue of Microorganisms (GCM) 10K type strain sequencing project: providing services to taxonomists for standard genome sequencing and annotation.</title>
        <authorList>
            <consortium name="The Broad Institute Genomics Platform"/>
            <consortium name="The Broad Institute Genome Sequencing Center for Infectious Disease"/>
            <person name="Wu L."/>
            <person name="Ma J."/>
        </authorList>
    </citation>
    <scope>NUCLEOTIDE SEQUENCE [LARGE SCALE GENOMIC DNA]</scope>
    <source>
        <strain evidence="8 9">JCM 8201</strain>
    </source>
</reference>
<dbReference type="Proteomes" id="UP001501842">
    <property type="component" value="Unassembled WGS sequence"/>
</dbReference>
<gene>
    <name evidence="8" type="ORF">GCM10010439_43690</name>
</gene>
<dbReference type="PROSITE" id="PS00138">
    <property type="entry name" value="SUBTILASE_SER"/>
    <property type="match status" value="1"/>
</dbReference>
<dbReference type="RefSeq" id="WP_344452460.1">
    <property type="nucleotide sequence ID" value="NZ_BAAATZ010000018.1"/>
</dbReference>
<keyword evidence="4 5" id="KW-0720">Serine protease</keyword>
<evidence type="ECO:0000313" key="8">
    <source>
        <dbReference type="EMBL" id="GAA2730503.1"/>
    </source>
</evidence>
<evidence type="ECO:0000256" key="6">
    <source>
        <dbReference type="RuleBase" id="RU003355"/>
    </source>
</evidence>
<evidence type="ECO:0000256" key="4">
    <source>
        <dbReference type="ARBA" id="ARBA00022825"/>
    </source>
</evidence>
<dbReference type="InterPro" id="IPR000209">
    <property type="entry name" value="Peptidase_S8/S53_dom"/>
</dbReference>
<dbReference type="PANTHER" id="PTHR43806:SF11">
    <property type="entry name" value="CEREVISIN-RELATED"/>
    <property type="match status" value="1"/>
</dbReference>
<dbReference type="Gene3D" id="3.40.50.200">
    <property type="entry name" value="Peptidase S8/S53 domain"/>
    <property type="match status" value="1"/>
</dbReference>
<keyword evidence="3 5" id="KW-0378">Hydrolase</keyword>
<dbReference type="InterPro" id="IPR023828">
    <property type="entry name" value="Peptidase_S8_Ser-AS"/>
</dbReference>
<evidence type="ECO:0000259" key="7">
    <source>
        <dbReference type="Pfam" id="PF00082"/>
    </source>
</evidence>
<name>A0ABN3UDV2_9ACTN</name>
<dbReference type="PROSITE" id="PS51892">
    <property type="entry name" value="SUBTILASE"/>
    <property type="match status" value="1"/>
</dbReference>
<keyword evidence="2 5" id="KW-0645">Protease</keyword>
<protein>
    <recommendedName>
        <fullName evidence="7">Peptidase S8/S53 domain-containing protein</fullName>
    </recommendedName>
</protein>